<protein>
    <submittedName>
        <fullName evidence="1">Uncharacterized protein</fullName>
    </submittedName>
</protein>
<sequence length="135" mass="14575">MSNGAMITVVDSEEKPSHECSGAKSFIANVGTFYGELGLEPGRFQRWTLEFGADCMGVSPTGETLIPEFPVFSKVAWMDIDPVVIKDADLFALIVECALICTKALSSEVAAEADAIRRLAECAISKQLALKFDHS</sequence>
<organism evidence="1 2">
    <name type="scientific">Sphingomonas naphthae</name>
    <dbReference type="NCBI Taxonomy" id="1813468"/>
    <lineage>
        <taxon>Bacteria</taxon>
        <taxon>Pseudomonadati</taxon>
        <taxon>Pseudomonadota</taxon>
        <taxon>Alphaproteobacteria</taxon>
        <taxon>Sphingomonadales</taxon>
        <taxon>Sphingomonadaceae</taxon>
        <taxon>Sphingomonas</taxon>
    </lineage>
</organism>
<evidence type="ECO:0000313" key="1">
    <source>
        <dbReference type="EMBL" id="WCT74543.1"/>
    </source>
</evidence>
<gene>
    <name evidence="1" type="ORF">PQ455_04745</name>
</gene>
<accession>A0ABY7TNE7</accession>
<proteinExistence type="predicted"/>
<keyword evidence="2" id="KW-1185">Reference proteome</keyword>
<name>A0ABY7TNE7_9SPHN</name>
<dbReference type="EMBL" id="CP117411">
    <property type="protein sequence ID" value="WCT74543.1"/>
    <property type="molecule type" value="Genomic_DNA"/>
</dbReference>
<reference evidence="1 2" key="1">
    <citation type="submission" date="2023-02" db="EMBL/GenBank/DDBJ databases">
        <title>Genome sequence of Sphingomonas naphthae.</title>
        <authorList>
            <person name="Kim S."/>
            <person name="Heo J."/>
            <person name="Kwon S.-W."/>
        </authorList>
    </citation>
    <scope>NUCLEOTIDE SEQUENCE [LARGE SCALE GENOMIC DNA]</scope>
    <source>
        <strain evidence="1 2">KACC 18716</strain>
    </source>
</reference>
<dbReference type="RefSeq" id="WP_273689649.1">
    <property type="nucleotide sequence ID" value="NZ_CP117411.1"/>
</dbReference>
<evidence type="ECO:0000313" key="2">
    <source>
        <dbReference type="Proteomes" id="UP001220395"/>
    </source>
</evidence>
<dbReference type="Proteomes" id="UP001220395">
    <property type="component" value="Chromosome"/>
</dbReference>